<dbReference type="InterPro" id="IPR051407">
    <property type="entry name" value="Bact_OM_lipoprot/Surf_antigen"/>
</dbReference>
<feature type="non-terminal residue" evidence="4">
    <location>
        <position position="100"/>
    </location>
</feature>
<feature type="non-terminal residue" evidence="4">
    <location>
        <position position="1"/>
    </location>
</feature>
<dbReference type="AlphaFoldDB" id="A0A7X5SCD8"/>
<sequence length="100" mass="11210">RVDRNHVGGRVVDRTERQCHTENANSQSSRVVGYDVTYRNADGTTGTMRMDSKPGERISLGDADNVVAYDVTYRYDGFEKTVRMNDKPASDRLPVVDGQL</sequence>
<evidence type="ECO:0000313" key="4">
    <source>
        <dbReference type="EMBL" id="NEL80796.1"/>
    </source>
</evidence>
<evidence type="ECO:0000313" key="5">
    <source>
        <dbReference type="Proteomes" id="UP000471082"/>
    </source>
</evidence>
<dbReference type="GO" id="GO:0016020">
    <property type="term" value="C:membrane"/>
    <property type="evidence" value="ECO:0007669"/>
    <property type="project" value="UniProtKB-SubCell"/>
</dbReference>
<name>A0A7X5SCD8_XANPE</name>
<evidence type="ECO:0000256" key="2">
    <source>
        <dbReference type="ARBA" id="ARBA00023136"/>
    </source>
</evidence>
<dbReference type="PANTHER" id="PTHR35603:SF2">
    <property type="entry name" value="OUTER MEMBRANE LIPOPROTEIN"/>
    <property type="match status" value="1"/>
</dbReference>
<keyword evidence="2" id="KW-0472">Membrane</keyword>
<comment type="caution">
    <text evidence="4">The sequence shown here is derived from an EMBL/GenBank/DDBJ whole genome shotgun (WGS) entry which is preliminary data.</text>
</comment>
<dbReference type="EMBL" id="JAAGYU010001929">
    <property type="protein sequence ID" value="NEL80796.1"/>
    <property type="molecule type" value="Genomic_DNA"/>
</dbReference>
<feature type="region of interest" description="Disordered" evidence="3">
    <location>
        <begin position="1"/>
        <end position="28"/>
    </location>
</feature>
<gene>
    <name evidence="4" type="ORF">G3W61_31605</name>
</gene>
<dbReference type="Proteomes" id="UP000471082">
    <property type="component" value="Unassembled WGS sequence"/>
</dbReference>
<comment type="subcellular location">
    <subcellularLocation>
        <location evidence="1">Membrane</location>
    </subcellularLocation>
</comment>
<accession>A0A7X5SCD8</accession>
<evidence type="ECO:0000256" key="3">
    <source>
        <dbReference type="SAM" id="MobiDB-lite"/>
    </source>
</evidence>
<evidence type="ECO:0000256" key="1">
    <source>
        <dbReference type="ARBA" id="ARBA00004370"/>
    </source>
</evidence>
<proteinExistence type="predicted"/>
<reference evidence="4 5" key="1">
    <citation type="submission" date="2019-11" db="EMBL/GenBank/DDBJ databases">
        <title>Genome-resolved metagenomics to study the prevalence of co-infection and intraspecific heterogeneity among plant pathogen metapopulations.</title>
        <authorList>
            <person name="Newberry E."/>
            <person name="Bhandari R."/>
            <person name="Kemble J."/>
            <person name="Sikora E."/>
            <person name="Potnis N."/>
        </authorList>
    </citation>
    <scope>NUCLEOTIDE SEQUENCE [LARGE SCALE GENOMIC DNA]</scope>
    <source>
        <strain evidence="4">Xp_Tom_Tuscaloosa_18b</strain>
    </source>
</reference>
<feature type="compositionally biased region" description="Basic and acidic residues" evidence="3">
    <location>
        <begin position="1"/>
        <end position="20"/>
    </location>
</feature>
<dbReference type="PANTHER" id="PTHR35603">
    <property type="match status" value="1"/>
</dbReference>
<organism evidence="4 5">
    <name type="scientific">Xanthomonas perforans</name>
    <dbReference type="NCBI Taxonomy" id="442694"/>
    <lineage>
        <taxon>Bacteria</taxon>
        <taxon>Pseudomonadati</taxon>
        <taxon>Pseudomonadota</taxon>
        <taxon>Gammaproteobacteria</taxon>
        <taxon>Lysobacterales</taxon>
        <taxon>Lysobacteraceae</taxon>
        <taxon>Xanthomonas</taxon>
    </lineage>
</organism>
<protein>
    <submittedName>
        <fullName evidence="4">Uncharacterized protein</fullName>
    </submittedName>
</protein>